<dbReference type="AlphaFoldDB" id="A0A5P8VSG9"/>
<evidence type="ECO:0000313" key="2">
    <source>
        <dbReference type="Proteomes" id="UP000326678"/>
    </source>
</evidence>
<dbReference type="KEGG" id="nsh:GXM_00619"/>
<reference evidence="1 2" key="1">
    <citation type="submission" date="2019-10" db="EMBL/GenBank/DDBJ databases">
        <title>Genomic and transcriptomic insights into the perfect genentic adaptation of a filamentous nitrogen-fixing cyanobacterium to rice fields.</title>
        <authorList>
            <person name="Chen Z."/>
        </authorList>
    </citation>
    <scope>NUCLEOTIDE SEQUENCE [LARGE SCALE GENOMIC DNA]</scope>
    <source>
        <strain evidence="1">CCNUC1</strain>
    </source>
</reference>
<keyword evidence="2" id="KW-1185">Reference proteome</keyword>
<accession>A0A5P8VSG9</accession>
<gene>
    <name evidence="1" type="ORF">GXM_00619</name>
</gene>
<dbReference type="Proteomes" id="UP000326678">
    <property type="component" value="Chromosome Gxm1"/>
</dbReference>
<sequence>MAIALDYRLFSLSLKGFINYRPSNLGIVQLKKATVEAIWGDRIDTGCGLLKIT</sequence>
<protein>
    <submittedName>
        <fullName evidence="1">Uncharacterized protein</fullName>
    </submittedName>
</protein>
<proteinExistence type="predicted"/>
<evidence type="ECO:0000313" key="1">
    <source>
        <dbReference type="EMBL" id="QFS43146.1"/>
    </source>
</evidence>
<dbReference type="EMBL" id="CP045226">
    <property type="protein sequence ID" value="QFS43146.1"/>
    <property type="molecule type" value="Genomic_DNA"/>
</dbReference>
<name>A0A5P8VSG9_9NOSO</name>
<organism evidence="1 2">
    <name type="scientific">Nostoc sphaeroides CCNUC1</name>
    <dbReference type="NCBI Taxonomy" id="2653204"/>
    <lineage>
        <taxon>Bacteria</taxon>
        <taxon>Bacillati</taxon>
        <taxon>Cyanobacteriota</taxon>
        <taxon>Cyanophyceae</taxon>
        <taxon>Nostocales</taxon>
        <taxon>Nostocaceae</taxon>
        <taxon>Nostoc</taxon>
    </lineage>
</organism>